<evidence type="ECO:0000313" key="2">
    <source>
        <dbReference type="EMBL" id="KAF2400840.1"/>
    </source>
</evidence>
<evidence type="ECO:0000256" key="1">
    <source>
        <dbReference type="SAM" id="MobiDB-lite"/>
    </source>
</evidence>
<sequence length="258" mass="26155">MRRSAAVLGALASSALSAKVKMPNLIDYEGVSVSASVVTVNPAGTTYTVNCLPFPTAASAASACSVLQGVTVTVGSEVFAYTATVTTGSYAGFANAVSCSLGGTTSAVCSNSAFIAPGITQGPDVTEALAAAHATETEWTATGSDWLWGEVGVTAGAAKLTGGTGSSTGNGTASRTKTTVTPTTTSSHTVISVMTTVTPSKTSASSSSSSADSECVPNVRGARLTGQISLRRLARRARRRRLPRRQRLANLLLRRCGI</sequence>
<reference evidence="2" key="1">
    <citation type="journal article" date="2020" name="Stud. Mycol.">
        <title>101 Dothideomycetes genomes: a test case for predicting lifestyles and emergence of pathogens.</title>
        <authorList>
            <person name="Haridas S."/>
            <person name="Albert R."/>
            <person name="Binder M."/>
            <person name="Bloem J."/>
            <person name="Labutti K."/>
            <person name="Salamov A."/>
            <person name="Andreopoulos B."/>
            <person name="Baker S."/>
            <person name="Barry K."/>
            <person name="Bills G."/>
            <person name="Bluhm B."/>
            <person name="Cannon C."/>
            <person name="Castanera R."/>
            <person name="Culley D."/>
            <person name="Daum C."/>
            <person name="Ezra D."/>
            <person name="Gonzalez J."/>
            <person name="Henrissat B."/>
            <person name="Kuo A."/>
            <person name="Liang C."/>
            <person name="Lipzen A."/>
            <person name="Lutzoni F."/>
            <person name="Magnuson J."/>
            <person name="Mondo S."/>
            <person name="Nolan M."/>
            <person name="Ohm R."/>
            <person name="Pangilinan J."/>
            <person name="Park H.-J."/>
            <person name="Ramirez L."/>
            <person name="Alfaro M."/>
            <person name="Sun H."/>
            <person name="Tritt A."/>
            <person name="Yoshinaga Y."/>
            <person name="Zwiers L.-H."/>
            <person name="Turgeon B."/>
            <person name="Goodwin S."/>
            <person name="Spatafora J."/>
            <person name="Crous P."/>
            <person name="Grigoriev I."/>
        </authorList>
    </citation>
    <scope>NUCLEOTIDE SEQUENCE</scope>
    <source>
        <strain evidence="2">CBS 262.69</strain>
    </source>
</reference>
<accession>A0A6G1HXT6</accession>
<organism evidence="2 3">
    <name type="scientific">Trichodelitschia bisporula</name>
    <dbReference type="NCBI Taxonomy" id="703511"/>
    <lineage>
        <taxon>Eukaryota</taxon>
        <taxon>Fungi</taxon>
        <taxon>Dikarya</taxon>
        <taxon>Ascomycota</taxon>
        <taxon>Pezizomycotina</taxon>
        <taxon>Dothideomycetes</taxon>
        <taxon>Dothideomycetes incertae sedis</taxon>
        <taxon>Phaeotrichales</taxon>
        <taxon>Phaeotrichaceae</taxon>
        <taxon>Trichodelitschia</taxon>
    </lineage>
</organism>
<keyword evidence="3" id="KW-1185">Reference proteome</keyword>
<feature type="compositionally biased region" description="Low complexity" evidence="1">
    <location>
        <begin position="169"/>
        <end position="186"/>
    </location>
</feature>
<dbReference type="OrthoDB" id="4991875at2759"/>
<gene>
    <name evidence="2" type="ORF">EJ06DRAFT_529938</name>
</gene>
<name>A0A6G1HXT6_9PEZI</name>
<feature type="compositionally biased region" description="Low complexity" evidence="1">
    <location>
        <begin position="198"/>
        <end position="213"/>
    </location>
</feature>
<feature type="region of interest" description="Disordered" evidence="1">
    <location>
        <begin position="198"/>
        <end position="218"/>
    </location>
</feature>
<dbReference type="AlphaFoldDB" id="A0A6G1HXT6"/>
<dbReference type="EMBL" id="ML996694">
    <property type="protein sequence ID" value="KAF2400840.1"/>
    <property type="molecule type" value="Genomic_DNA"/>
</dbReference>
<feature type="region of interest" description="Disordered" evidence="1">
    <location>
        <begin position="159"/>
        <end position="186"/>
    </location>
</feature>
<evidence type="ECO:0000313" key="3">
    <source>
        <dbReference type="Proteomes" id="UP000799640"/>
    </source>
</evidence>
<protein>
    <submittedName>
        <fullName evidence="2">Uncharacterized protein</fullName>
    </submittedName>
</protein>
<dbReference type="Proteomes" id="UP000799640">
    <property type="component" value="Unassembled WGS sequence"/>
</dbReference>
<proteinExistence type="predicted"/>